<keyword evidence="2" id="KW-0805">Transcription regulation</keyword>
<comment type="subcellular location">
    <subcellularLocation>
        <location evidence="1">Nucleus</location>
    </subcellularLocation>
</comment>
<reference evidence="7" key="1">
    <citation type="submission" date="2020-10" db="EMBL/GenBank/DDBJ databases">
        <title>Chromosome-scale genome assembly of the Allis shad, Alosa alosa.</title>
        <authorList>
            <person name="Margot Z."/>
            <person name="Christophe K."/>
            <person name="Cabau C."/>
            <person name="Louis A."/>
            <person name="Berthelot C."/>
            <person name="Parey E."/>
            <person name="Roest Crollius H."/>
            <person name="Montfort J."/>
            <person name="Robinson-Rechavi M."/>
            <person name="Bucao C."/>
            <person name="Bouchez O."/>
            <person name="Gislard M."/>
            <person name="Lluch J."/>
            <person name="Milhes M."/>
            <person name="Lampietro C."/>
            <person name="Lopez Roques C."/>
            <person name="Donnadieu C."/>
            <person name="Braasch I."/>
            <person name="Desvignes T."/>
            <person name="Postlethwait J."/>
            <person name="Bobe J."/>
            <person name="Guiguen Y."/>
        </authorList>
    </citation>
    <scope>NUCLEOTIDE SEQUENCE</scope>
    <source>
        <strain evidence="7">M-15738</strain>
        <tissue evidence="7">Blood</tissue>
    </source>
</reference>
<dbReference type="EMBL" id="JADWDJ010000016">
    <property type="protein sequence ID" value="KAG5268167.1"/>
    <property type="molecule type" value="Genomic_DNA"/>
</dbReference>
<dbReference type="GO" id="GO:0006805">
    <property type="term" value="P:xenobiotic metabolic process"/>
    <property type="evidence" value="ECO:0007669"/>
    <property type="project" value="InterPro"/>
</dbReference>
<keyword evidence="5" id="KW-0539">Nucleus</keyword>
<feature type="region of interest" description="Disordered" evidence="6">
    <location>
        <begin position="509"/>
        <end position="552"/>
    </location>
</feature>
<evidence type="ECO:0000256" key="5">
    <source>
        <dbReference type="ARBA" id="ARBA00023242"/>
    </source>
</evidence>
<sequence length="552" mass="59799">MGQAEHRPSQSDTDVMHQNVFDYIHVDDRQEFRRQLHWAMNPTQQSSHHPHSAAGTGEDFVVNRLFHSQEAGGVSPELSPFLNRCFISRVRCLLDSTSGFLTMQFQGRLKFLQGQKKKTPSGAPLPPQLALFCVAVPLLLPSITEMKMKTMMMRGKQKSGSNGILTALEHSDEQYRRHAVADVLGDGGEALLLNCPTPVLRHHTPWTPLSKDSGGGGLKYKSDGYYTSQDEPLNFCKSSGATGLRGHVPDGGWPLRAGGVAGRAVTAAASTCPHARLGLGGGHSKPYRMSPGYHHAARPDLYVPRPYGGGSGAACDDDIEGYCAVDGIKSENGGYESHGGVCYDGRLLPQMPIKVEQDSDSENGCDAYGRPWGCRQPLDRRYGGGGVYQGSGGGVLMKAEGEFYEQYSPCQRSKAIMSPAPFNGHYQNLCGSGPGPGSGVVGRPLKCVRNKEPPAQATQFSPPQRLGPSDPLCGSQTANCMDAHGYGGGGYGPQDYKLGYEVKGHGLLHSIKREPMDSPPWHDGMEEEQEEEEEAEEEQEEEEEAGDTSRHK</sequence>
<dbReference type="Gene3D" id="3.30.450.20">
    <property type="entry name" value="PAS domain"/>
    <property type="match status" value="1"/>
</dbReference>
<keyword evidence="4" id="KW-0804">Transcription</keyword>
<evidence type="ECO:0000256" key="4">
    <source>
        <dbReference type="ARBA" id="ARBA00023163"/>
    </source>
</evidence>
<keyword evidence="3" id="KW-0238">DNA-binding</keyword>
<name>A0AAV6G3U3_9TELE</name>
<dbReference type="Proteomes" id="UP000823561">
    <property type="component" value="Chromosome 16"/>
</dbReference>
<dbReference type="AlphaFoldDB" id="A0AAV6G3U3"/>
<dbReference type="GO" id="GO:0034751">
    <property type="term" value="C:aryl hydrocarbon receptor complex"/>
    <property type="evidence" value="ECO:0007669"/>
    <property type="project" value="TreeGrafter"/>
</dbReference>
<accession>A0AAV6G3U3</accession>
<proteinExistence type="predicted"/>
<feature type="compositionally biased region" description="Acidic residues" evidence="6">
    <location>
        <begin position="525"/>
        <end position="546"/>
    </location>
</feature>
<dbReference type="PANTHER" id="PTHR10649:SF3">
    <property type="entry name" value="ARYL HYDROCARBON RECEPTOR REPRESSOR"/>
    <property type="match status" value="1"/>
</dbReference>
<comment type="caution">
    <text evidence="7">The sequence shown here is derived from an EMBL/GenBank/DDBJ whole genome shotgun (WGS) entry which is preliminary data.</text>
</comment>
<evidence type="ECO:0000313" key="8">
    <source>
        <dbReference type="Proteomes" id="UP000823561"/>
    </source>
</evidence>
<evidence type="ECO:0000256" key="3">
    <source>
        <dbReference type="ARBA" id="ARBA00023125"/>
    </source>
</evidence>
<evidence type="ECO:0000313" key="7">
    <source>
        <dbReference type="EMBL" id="KAG5268167.1"/>
    </source>
</evidence>
<evidence type="ECO:0000256" key="6">
    <source>
        <dbReference type="SAM" id="MobiDB-lite"/>
    </source>
</evidence>
<dbReference type="GO" id="GO:0004879">
    <property type="term" value="F:nuclear receptor activity"/>
    <property type="evidence" value="ECO:0007669"/>
    <property type="project" value="TreeGrafter"/>
</dbReference>
<dbReference type="GO" id="GO:0000976">
    <property type="term" value="F:transcription cis-regulatory region binding"/>
    <property type="evidence" value="ECO:0007669"/>
    <property type="project" value="TreeGrafter"/>
</dbReference>
<evidence type="ECO:0008006" key="9">
    <source>
        <dbReference type="Google" id="ProtNLM"/>
    </source>
</evidence>
<organism evidence="7 8">
    <name type="scientific">Alosa alosa</name>
    <name type="common">allis shad</name>
    <dbReference type="NCBI Taxonomy" id="278164"/>
    <lineage>
        <taxon>Eukaryota</taxon>
        <taxon>Metazoa</taxon>
        <taxon>Chordata</taxon>
        <taxon>Craniata</taxon>
        <taxon>Vertebrata</taxon>
        <taxon>Euteleostomi</taxon>
        <taxon>Actinopterygii</taxon>
        <taxon>Neopterygii</taxon>
        <taxon>Teleostei</taxon>
        <taxon>Clupei</taxon>
        <taxon>Clupeiformes</taxon>
        <taxon>Clupeoidei</taxon>
        <taxon>Clupeidae</taxon>
        <taxon>Alosa</taxon>
    </lineage>
</organism>
<gene>
    <name evidence="7" type="ORF">AALO_G00209000</name>
</gene>
<feature type="region of interest" description="Disordered" evidence="6">
    <location>
        <begin position="451"/>
        <end position="473"/>
    </location>
</feature>
<dbReference type="GO" id="GO:0005634">
    <property type="term" value="C:nucleus"/>
    <property type="evidence" value="ECO:0007669"/>
    <property type="project" value="UniProtKB-SubCell"/>
</dbReference>
<keyword evidence="8" id="KW-1185">Reference proteome</keyword>
<evidence type="ECO:0000256" key="2">
    <source>
        <dbReference type="ARBA" id="ARBA00023015"/>
    </source>
</evidence>
<evidence type="ECO:0000256" key="1">
    <source>
        <dbReference type="ARBA" id="ARBA00004123"/>
    </source>
</evidence>
<protein>
    <recommendedName>
        <fullName evidence="9">Aryl hydrocarbon receptor repressor</fullName>
    </recommendedName>
</protein>
<dbReference type="PANTHER" id="PTHR10649">
    <property type="entry name" value="ARYL HYDROCARBON RECEPTOR"/>
    <property type="match status" value="1"/>
</dbReference>
<dbReference type="InterPro" id="IPR039091">
    <property type="entry name" value="AHR/AHRR"/>
</dbReference>